<dbReference type="EMBL" id="LWHQ01000019">
    <property type="protein sequence ID" value="OAS25108.1"/>
    <property type="molecule type" value="Genomic_DNA"/>
</dbReference>
<comment type="caution">
    <text evidence="1">The sequence shown here is derived from an EMBL/GenBank/DDBJ whole genome shotgun (WGS) entry which is preliminary data.</text>
</comment>
<name>A0A179SCH8_9HYPH</name>
<proteinExistence type="predicted"/>
<accession>A0A179SCH8</accession>
<dbReference type="RefSeq" id="WP_048432337.1">
    <property type="nucleotide sequence ID" value="NZ_LWHQ01000019.1"/>
</dbReference>
<dbReference type="AlphaFoldDB" id="A0A179SCH8"/>
<dbReference type="Proteomes" id="UP000078316">
    <property type="component" value="Unassembled WGS sequence"/>
</dbReference>
<evidence type="ECO:0000313" key="2">
    <source>
        <dbReference type="Proteomes" id="UP000078316"/>
    </source>
</evidence>
<sequence length="59" mass="6962">MRARASILHRLHGADAYYLARERARRPDGRRITFWTKIAVEVARLEGREIGARASDRWR</sequence>
<protein>
    <submittedName>
        <fullName evidence="1">Uncharacterized protein</fullName>
    </submittedName>
</protein>
<organism evidence="1 2">
    <name type="scientific">Methylobacterium platani</name>
    <dbReference type="NCBI Taxonomy" id="427683"/>
    <lineage>
        <taxon>Bacteria</taxon>
        <taxon>Pseudomonadati</taxon>
        <taxon>Pseudomonadota</taxon>
        <taxon>Alphaproteobacteria</taxon>
        <taxon>Hyphomicrobiales</taxon>
        <taxon>Methylobacteriaceae</taxon>
        <taxon>Methylobacterium</taxon>
    </lineage>
</organism>
<gene>
    <name evidence="1" type="ORF">A5481_11490</name>
</gene>
<evidence type="ECO:0000313" key="1">
    <source>
        <dbReference type="EMBL" id="OAS25108.1"/>
    </source>
</evidence>
<reference evidence="1 2" key="1">
    <citation type="submission" date="2016-04" db="EMBL/GenBank/DDBJ databases">
        <authorList>
            <person name="Evans L.H."/>
            <person name="Alamgir A."/>
            <person name="Owens N."/>
            <person name="Weber N.D."/>
            <person name="Virtaneva K."/>
            <person name="Barbian K."/>
            <person name="Babar A."/>
            <person name="Rosenke K."/>
        </authorList>
    </citation>
    <scope>NUCLEOTIDE SEQUENCE [LARGE SCALE GENOMIC DNA]</scope>
    <source>
        <strain evidence="1 2">PMB02</strain>
    </source>
</reference>